<dbReference type="PROSITE" id="PS50011">
    <property type="entry name" value="PROTEIN_KINASE_DOM"/>
    <property type="match status" value="1"/>
</dbReference>
<dbReference type="FunFam" id="3.30.200.20:FF:000097">
    <property type="entry name" value="Probable serine/threonine-protein kinase nek1"/>
    <property type="match status" value="1"/>
</dbReference>
<evidence type="ECO:0000256" key="11">
    <source>
        <dbReference type="SAM" id="MobiDB-lite"/>
    </source>
</evidence>
<organism evidence="13 14">
    <name type="scientific">Nannochloropsis salina CCMP1776</name>
    <dbReference type="NCBI Taxonomy" id="1027361"/>
    <lineage>
        <taxon>Eukaryota</taxon>
        <taxon>Sar</taxon>
        <taxon>Stramenopiles</taxon>
        <taxon>Ochrophyta</taxon>
        <taxon>Eustigmatophyceae</taxon>
        <taxon>Eustigmatales</taxon>
        <taxon>Monodopsidaceae</taxon>
        <taxon>Microchloropsis</taxon>
        <taxon>Microchloropsis salina</taxon>
    </lineage>
</organism>
<dbReference type="InterPro" id="IPR000719">
    <property type="entry name" value="Prot_kinase_dom"/>
</dbReference>
<evidence type="ECO:0000313" key="14">
    <source>
        <dbReference type="Proteomes" id="UP000355283"/>
    </source>
</evidence>
<dbReference type="Proteomes" id="UP000355283">
    <property type="component" value="Unassembled WGS sequence"/>
</dbReference>
<dbReference type="EMBL" id="SDOX01000159">
    <property type="protein sequence ID" value="TFJ80607.1"/>
    <property type="molecule type" value="Genomic_DNA"/>
</dbReference>
<name>A0A4D9CRD4_9STRA</name>
<evidence type="ECO:0000313" key="13">
    <source>
        <dbReference type="EMBL" id="TFJ80607.1"/>
    </source>
</evidence>
<evidence type="ECO:0000256" key="4">
    <source>
        <dbReference type="ARBA" id="ARBA00022679"/>
    </source>
</evidence>
<dbReference type="SUPFAM" id="SSF56112">
    <property type="entry name" value="Protein kinase-like (PK-like)"/>
    <property type="match status" value="1"/>
</dbReference>
<dbReference type="InterPro" id="IPR008271">
    <property type="entry name" value="Ser/Thr_kinase_AS"/>
</dbReference>
<dbReference type="PROSITE" id="PS00107">
    <property type="entry name" value="PROTEIN_KINASE_ATP"/>
    <property type="match status" value="1"/>
</dbReference>
<reference evidence="13 14" key="1">
    <citation type="submission" date="2019-01" db="EMBL/GenBank/DDBJ databases">
        <title>Nuclear Genome Assembly of the Microalgal Biofuel strain Nannochloropsis salina CCMP1776.</title>
        <authorList>
            <person name="Hovde B."/>
        </authorList>
    </citation>
    <scope>NUCLEOTIDE SEQUENCE [LARGE SCALE GENOMIC DNA]</scope>
    <source>
        <strain evidence="13 14">CCMP1776</strain>
    </source>
</reference>
<dbReference type="PROSITE" id="PS00108">
    <property type="entry name" value="PROTEIN_KINASE_ST"/>
    <property type="match status" value="1"/>
</dbReference>
<dbReference type="PANTHER" id="PTHR44899:SF6">
    <property type="entry name" value="SERINE_THREONINE PROTEIN KINASE"/>
    <property type="match status" value="1"/>
</dbReference>
<dbReference type="InterPro" id="IPR051131">
    <property type="entry name" value="NEK_Ser/Thr_kinase_NIMA"/>
</dbReference>
<comment type="caution">
    <text evidence="13">The sequence shown here is derived from an EMBL/GenBank/DDBJ whole genome shotgun (WGS) entry which is preliminary data.</text>
</comment>
<keyword evidence="5 10" id="KW-0547">Nucleotide-binding</keyword>
<feature type="compositionally biased region" description="Low complexity" evidence="11">
    <location>
        <begin position="428"/>
        <end position="453"/>
    </location>
</feature>
<dbReference type="AlphaFoldDB" id="A0A4D9CRD4"/>
<dbReference type="Gene3D" id="1.10.510.10">
    <property type="entry name" value="Transferase(Phosphotransferase) domain 1"/>
    <property type="match status" value="1"/>
</dbReference>
<keyword evidence="14" id="KW-1185">Reference proteome</keyword>
<sequence length="505" mass="55021">MGIEQFEILKSLGEGAFASVHKVTRLVDGKTYALKKVDVSSLDDKELLSALNEIRLLASFGHPRIVRLHETFMDGNNLCIVMEYCGWGDLAMKIKRYVKRREYIDERVIWVYMIQILEGLKALHERNVLHRDLKPANCFLAEDGSIKIGDMNVSKVMKDGNAKTQIGTPYYMSPEIWARRPYNHATDIWSLGCLIYELCALRPPFLGNNMSELKTAVLGGNFNPVPSVYSKDLGSVIARMLLPAARDRPSAAEALAYPEVNARKCLVKNVLREEELYSKGGVGGYGAEDALMPTIHIGSLRELGVKLPGPSYPSDGPPTPTTPIMLAHDASPVNEKATLASPIHHRQKQEQEYPASGSPSHHRRAGLPGSKSESHSPLSPSIHPIGKGRQQSPGVGSLDRDLSGAKERGSASYPQDRRRVPTPPPNGAPAKPLPIGRIPSQGKGSSAPSSSPPVLKIKTSSSGSGHVTPVGGVGDEYCMLPRTEQKNSVKNVLQAAQKEISRPPY</sequence>
<evidence type="ECO:0000256" key="9">
    <source>
        <dbReference type="ARBA" id="ARBA00048679"/>
    </source>
</evidence>
<dbReference type="Gene3D" id="3.30.200.20">
    <property type="entry name" value="Phosphorylase Kinase, domain 1"/>
    <property type="match status" value="1"/>
</dbReference>
<feature type="domain" description="Protein kinase" evidence="12">
    <location>
        <begin position="6"/>
        <end position="260"/>
    </location>
</feature>
<keyword evidence="7 10" id="KW-0067">ATP-binding</keyword>
<evidence type="ECO:0000256" key="1">
    <source>
        <dbReference type="ARBA" id="ARBA00010886"/>
    </source>
</evidence>
<evidence type="ECO:0000256" key="8">
    <source>
        <dbReference type="ARBA" id="ARBA00047899"/>
    </source>
</evidence>
<proteinExistence type="inferred from homology"/>
<dbReference type="OrthoDB" id="248923at2759"/>
<evidence type="ECO:0000256" key="5">
    <source>
        <dbReference type="ARBA" id="ARBA00022741"/>
    </source>
</evidence>
<evidence type="ECO:0000256" key="7">
    <source>
        <dbReference type="ARBA" id="ARBA00022840"/>
    </source>
</evidence>
<comment type="catalytic activity">
    <reaction evidence="8">
        <text>L-threonyl-[protein] + ATP = O-phospho-L-threonyl-[protein] + ADP + H(+)</text>
        <dbReference type="Rhea" id="RHEA:46608"/>
        <dbReference type="Rhea" id="RHEA-COMP:11060"/>
        <dbReference type="Rhea" id="RHEA-COMP:11605"/>
        <dbReference type="ChEBI" id="CHEBI:15378"/>
        <dbReference type="ChEBI" id="CHEBI:30013"/>
        <dbReference type="ChEBI" id="CHEBI:30616"/>
        <dbReference type="ChEBI" id="CHEBI:61977"/>
        <dbReference type="ChEBI" id="CHEBI:456216"/>
        <dbReference type="EC" id="2.7.11.1"/>
    </reaction>
</comment>
<evidence type="ECO:0000256" key="3">
    <source>
        <dbReference type="ARBA" id="ARBA00022527"/>
    </source>
</evidence>
<feature type="compositionally biased region" description="Basic and acidic residues" evidence="11">
    <location>
        <begin position="398"/>
        <end position="419"/>
    </location>
</feature>
<keyword evidence="6" id="KW-0418">Kinase</keyword>
<dbReference type="GO" id="GO:0005524">
    <property type="term" value="F:ATP binding"/>
    <property type="evidence" value="ECO:0007669"/>
    <property type="project" value="UniProtKB-UniRule"/>
</dbReference>
<evidence type="ECO:0000256" key="10">
    <source>
        <dbReference type="PROSITE-ProRule" id="PRU10141"/>
    </source>
</evidence>
<dbReference type="PANTHER" id="PTHR44899">
    <property type="entry name" value="CAMK FAMILY PROTEIN KINASE"/>
    <property type="match status" value="1"/>
</dbReference>
<dbReference type="CDD" id="cd08215">
    <property type="entry name" value="STKc_Nek"/>
    <property type="match status" value="1"/>
</dbReference>
<evidence type="ECO:0000256" key="6">
    <source>
        <dbReference type="ARBA" id="ARBA00022777"/>
    </source>
</evidence>
<dbReference type="InterPro" id="IPR011009">
    <property type="entry name" value="Kinase-like_dom_sf"/>
</dbReference>
<dbReference type="GO" id="GO:0004674">
    <property type="term" value="F:protein serine/threonine kinase activity"/>
    <property type="evidence" value="ECO:0007669"/>
    <property type="project" value="UniProtKB-KW"/>
</dbReference>
<feature type="compositionally biased region" description="Low complexity" evidence="11">
    <location>
        <begin position="368"/>
        <end position="385"/>
    </location>
</feature>
<comment type="similarity">
    <text evidence="1">Belongs to the protein kinase superfamily. NEK Ser/Thr protein kinase family. NIMA subfamily.</text>
</comment>
<dbReference type="InterPro" id="IPR017441">
    <property type="entry name" value="Protein_kinase_ATP_BS"/>
</dbReference>
<keyword evidence="3" id="KW-0723">Serine/threonine-protein kinase</keyword>
<evidence type="ECO:0000259" key="12">
    <source>
        <dbReference type="PROSITE" id="PS50011"/>
    </source>
</evidence>
<evidence type="ECO:0000256" key="2">
    <source>
        <dbReference type="ARBA" id="ARBA00012513"/>
    </source>
</evidence>
<comment type="catalytic activity">
    <reaction evidence="9">
        <text>L-seryl-[protein] + ATP = O-phospho-L-seryl-[protein] + ADP + H(+)</text>
        <dbReference type="Rhea" id="RHEA:17989"/>
        <dbReference type="Rhea" id="RHEA-COMP:9863"/>
        <dbReference type="Rhea" id="RHEA-COMP:11604"/>
        <dbReference type="ChEBI" id="CHEBI:15378"/>
        <dbReference type="ChEBI" id="CHEBI:29999"/>
        <dbReference type="ChEBI" id="CHEBI:30616"/>
        <dbReference type="ChEBI" id="CHEBI:83421"/>
        <dbReference type="ChEBI" id="CHEBI:456216"/>
        <dbReference type="EC" id="2.7.11.1"/>
    </reaction>
</comment>
<feature type="region of interest" description="Disordered" evidence="11">
    <location>
        <begin position="342"/>
        <end position="472"/>
    </location>
</feature>
<accession>A0A4D9CRD4</accession>
<feature type="binding site" evidence="10">
    <location>
        <position position="35"/>
    </location>
    <ligand>
        <name>ATP</name>
        <dbReference type="ChEBI" id="CHEBI:30616"/>
    </ligand>
</feature>
<protein>
    <recommendedName>
        <fullName evidence="2">non-specific serine/threonine protein kinase</fullName>
        <ecNumber evidence="2">2.7.11.1</ecNumber>
    </recommendedName>
</protein>
<gene>
    <name evidence="13" type="ORF">NSK_008033</name>
</gene>
<keyword evidence="4" id="KW-0808">Transferase</keyword>
<dbReference type="SMART" id="SM00220">
    <property type="entry name" value="S_TKc"/>
    <property type="match status" value="1"/>
</dbReference>
<dbReference type="Pfam" id="PF00069">
    <property type="entry name" value="Pkinase"/>
    <property type="match status" value="1"/>
</dbReference>
<dbReference type="EC" id="2.7.11.1" evidence="2"/>